<evidence type="ECO:0000313" key="8">
    <source>
        <dbReference type="EMBL" id="KMQ97447.1"/>
    </source>
</evidence>
<name>A0A0J7L3J4_LASNI</name>
<dbReference type="AlphaFoldDB" id="A0A0J7L3J4"/>
<dbReference type="PANTHER" id="PTHR31954">
    <property type="entry name" value="CILIA- AND FLAGELLA-ASSOCIATED PROTEIN 157"/>
    <property type="match status" value="1"/>
</dbReference>
<dbReference type="GO" id="GO:0036064">
    <property type="term" value="C:ciliary basal body"/>
    <property type="evidence" value="ECO:0007669"/>
    <property type="project" value="TreeGrafter"/>
</dbReference>
<organism evidence="8 9">
    <name type="scientific">Lasius niger</name>
    <name type="common">Black garden ant</name>
    <dbReference type="NCBI Taxonomy" id="67767"/>
    <lineage>
        <taxon>Eukaryota</taxon>
        <taxon>Metazoa</taxon>
        <taxon>Ecdysozoa</taxon>
        <taxon>Arthropoda</taxon>
        <taxon>Hexapoda</taxon>
        <taxon>Insecta</taxon>
        <taxon>Pterygota</taxon>
        <taxon>Neoptera</taxon>
        <taxon>Endopterygota</taxon>
        <taxon>Hymenoptera</taxon>
        <taxon>Apocrita</taxon>
        <taxon>Aculeata</taxon>
        <taxon>Formicoidea</taxon>
        <taxon>Formicidae</taxon>
        <taxon>Formicinae</taxon>
        <taxon>Lasius</taxon>
        <taxon>Lasius</taxon>
    </lineage>
</organism>
<feature type="coiled-coil region" evidence="7">
    <location>
        <begin position="43"/>
        <end position="109"/>
    </location>
</feature>
<accession>A0A0J7L3J4</accession>
<evidence type="ECO:0000256" key="5">
    <source>
        <dbReference type="ARBA" id="ARBA00023069"/>
    </source>
</evidence>
<dbReference type="STRING" id="67767.A0A0J7L3J4"/>
<protein>
    <recommendedName>
        <fullName evidence="3">Cilia- and flagella-associated protein 157</fullName>
    </recommendedName>
</protein>
<keyword evidence="4 7" id="KW-0175">Coiled coil</keyword>
<evidence type="ECO:0000256" key="2">
    <source>
        <dbReference type="ARBA" id="ARBA00010841"/>
    </source>
</evidence>
<evidence type="ECO:0000256" key="4">
    <source>
        <dbReference type="ARBA" id="ARBA00023054"/>
    </source>
</evidence>
<feature type="coiled-coil region" evidence="7">
    <location>
        <begin position="167"/>
        <end position="210"/>
    </location>
</feature>
<evidence type="ECO:0000256" key="3">
    <source>
        <dbReference type="ARBA" id="ARBA00014087"/>
    </source>
</evidence>
<sequence length="319" mass="37583">MDLYGKDKGNISLPPRLQPQDFDEIKLKNVIINTQKCLYGVKIAELNKRIQRLEERNKELENTLEDTGYSIKTLEEEKGKEISSLNSQIASYTVKIEEYKNQLAALEKSRIDNKLTHTAKTLNIDEKYKNTRLMLISQIKLLSAKTNVLEDYKSMQYILEKKLDMKNQRLIHQKEQVAESLRQIERKFKIDRENNKIKKYKSKINNAHLNAKRSIIVAKLEKSTIAMLHKIRNKADINLSKLIKPNDLTEEQYMMNKDNAKIKAQKCDTHVKQLEILLYCEKEKLAIAEYQKQWISDQLQAYLQMLYDIKYMLINLKTE</sequence>
<keyword evidence="5" id="KW-0969">Cilium</keyword>
<dbReference type="OrthoDB" id="166611at2759"/>
<comment type="caution">
    <text evidence="8">The sequence shown here is derived from an EMBL/GenBank/DDBJ whole genome shotgun (WGS) entry which is preliminary data.</text>
</comment>
<comment type="similarity">
    <text evidence="2">Belongs to the CFAP157 family.</text>
</comment>
<dbReference type="InterPro" id="IPR038844">
    <property type="entry name" value="CFAP157"/>
</dbReference>
<keyword evidence="9" id="KW-1185">Reference proteome</keyword>
<dbReference type="PANTHER" id="PTHR31954:SF1">
    <property type="entry name" value="CILIA- AND FLAGELLA-ASSOCIATED PROTEIN 157"/>
    <property type="match status" value="1"/>
</dbReference>
<evidence type="ECO:0000256" key="7">
    <source>
        <dbReference type="SAM" id="Coils"/>
    </source>
</evidence>
<reference evidence="8 9" key="1">
    <citation type="submission" date="2015-04" db="EMBL/GenBank/DDBJ databases">
        <title>Lasius niger genome sequencing.</title>
        <authorList>
            <person name="Konorov E.A."/>
            <person name="Nikitin M.A."/>
            <person name="Kirill M.V."/>
            <person name="Chang P."/>
        </authorList>
    </citation>
    <scope>NUCLEOTIDE SEQUENCE [LARGE SCALE GENOMIC DNA]</scope>
    <source>
        <tissue evidence="8">Whole</tissue>
    </source>
</reference>
<evidence type="ECO:0000256" key="1">
    <source>
        <dbReference type="ARBA" id="ARBA00004138"/>
    </source>
</evidence>
<dbReference type="GO" id="GO:0008017">
    <property type="term" value="F:microtubule binding"/>
    <property type="evidence" value="ECO:0007669"/>
    <property type="project" value="TreeGrafter"/>
</dbReference>
<dbReference type="Proteomes" id="UP000036403">
    <property type="component" value="Unassembled WGS sequence"/>
</dbReference>
<keyword evidence="6" id="KW-0966">Cell projection</keyword>
<proteinExistence type="inferred from homology"/>
<dbReference type="EMBL" id="LBMM01000805">
    <property type="protein sequence ID" value="KMQ97447.1"/>
    <property type="molecule type" value="Genomic_DNA"/>
</dbReference>
<dbReference type="PaxDb" id="67767-A0A0J7L3J4"/>
<comment type="subcellular location">
    <subcellularLocation>
        <location evidence="1">Cell projection</location>
        <location evidence="1">Cilium</location>
    </subcellularLocation>
</comment>
<evidence type="ECO:0000313" key="9">
    <source>
        <dbReference type="Proteomes" id="UP000036403"/>
    </source>
</evidence>
<evidence type="ECO:0000256" key="6">
    <source>
        <dbReference type="ARBA" id="ARBA00023273"/>
    </source>
</evidence>
<gene>
    <name evidence="8" type="ORF">RF55_2213</name>
</gene>